<feature type="compositionally biased region" description="Basic and acidic residues" evidence="7">
    <location>
        <begin position="710"/>
        <end position="720"/>
    </location>
</feature>
<dbReference type="Gene3D" id="3.40.50.10860">
    <property type="entry name" value="Leucine Dehydrogenase, chain A, domain 1"/>
    <property type="match status" value="1"/>
</dbReference>
<evidence type="ECO:0000256" key="7">
    <source>
        <dbReference type="SAM" id="MobiDB-lite"/>
    </source>
</evidence>
<dbReference type="SUPFAM" id="SSF51735">
    <property type="entry name" value="NAD(P)-binding Rossmann-fold domains"/>
    <property type="match status" value="1"/>
</dbReference>
<dbReference type="GO" id="GO:1990904">
    <property type="term" value="C:ribonucleoprotein complex"/>
    <property type="evidence" value="ECO:0007669"/>
    <property type="project" value="UniProtKB-KW"/>
</dbReference>
<gene>
    <name evidence="9" type="ORF">RHGRI_025069</name>
</gene>
<accession>A0AAV6JDC3</accession>
<dbReference type="Proteomes" id="UP000823749">
    <property type="component" value="Chromosome 8"/>
</dbReference>
<dbReference type="FunFam" id="3.40.50.10860:FF:000002">
    <property type="entry name" value="Glutamate dehydrogenase"/>
    <property type="match status" value="1"/>
</dbReference>
<sequence length="1937" mass="213553">MYGHSGKLNRGGGGGGRGGGAGSKRNSLHPPPIHRPSSSSGRLSVGGTAGPRSRSSGGPSTSAPSSSAAEEERFSLVTGNPLDFAMIIRLVPDLVEEIKRAEAHGGARIKFDSNPNNPSGNVIDVGGKDFRFTWSREMGDLCDIYEQRQSGEDGNDLLVESGCAWRKMNVQRVLDESTKNHVKMRSEEAEKKSKSRRAIVLDPGKPSMKALAAAETNPGKKPFKQKEPEFKKRKIEMPPVAFGGPPKSAYKPGFPSATTLKGRPSVSPLHSPPELSVPPASPFGAGNLTKGHTNVEDVMSIHVSSKENATNSEKEMPNRANSGALREKPGRKGNLGAKPMDMQSMLISLLLEKPEGMSVKALEKAVGDTIPTSIIKKIATFQAPGRYILKPGVEVQNYKKPLSESGSSPDYLQHPTPAPEDKHNDIFAPTPNSAEKASPGELEKQAYLESNNGEDLDPFAKINIQHHVDGLFGEKKVSDNSEGQAGSSSDSGSDSDSESDSSDSGSDSGSRSKSKSPVGSGSKSSSDSESDASSNSKQGSDEDVDIMTSDDDKESKPKLQTSEPGFSTSPIPWRTPDVGVVPNGIHERQGGSGSGLVEIEKDLPVDAYGTEMAVSGNSVSNIQGEKPVEDIRLCSPDYQEHQESQVYIANLFGERENIATDGFKNKKTESSERISKGKSKRGSHSEQLREKPEYSKRVKVGSLLQPKISRGRESLSRESPKILSPERVSEDHYNGHSTETLNRGSRDENADYGLQKGYIQGIHNISASDYQESGRKAADISARVKVTDTAERPGIHTESLGRGIKYSETTHKSQEGLPAQKDRLSREIQDEGCNTQERKMPRSSKEGAFGDKHSSQFDSYNYGRHGEAGGKLKEPREVSNSHMGFSPQDNDRNNVERFPIINAGGKILQRELSELELGELREPLPEVTPGAKKKFERKGSFKQSENKPSTSDDWNSEKSKVKRKTIVDSGKLSPPKLRVGPPRNAEGSSKRTPEQCADDLTGPQHRVVQYQAHGPQHQSRDRSEGTQKSTDVSGKLRHNEARASQGNGLEGFGETHKETTVNALQRNDTKQGPVSHLAKESKTQKSNTVTGSSDKRKDTSVTENNEGGLKRRESSSDDNCCSYSKYEKEQPELREPIKNISQYKEYVQEYREKYDSYCSLNKTLENYRNEFHKQGRDLENAKGKDMEKYHSILGQLRESYRQCGTVSFILVVSCFLLKGFLTLLGEIVPWVVDFSFVLVRYIKDFQVHDPHRVGKITVELQGRIKDCRALMYRQDIKAQDIEKYRFNKLPTHQWGYVVITTPNGVLDHEEAIRQNVGGQVLGELGEEIDLEIGPGDDDPTFSSTPLISGPTREPSVEEHDDSKHMVMVSQLSGEDQDLSKSHSGKRKKKVVKRWREEWADTYKWAYVDVKEGTARIFCSVCREYGRKHRRNPYGNEGSRNMQMSALEEHNNSLLHKEALRLQMASKDKIIVDKPIYVKALMSKTAGTIVEAAVKRDPHEFEFIQCAQEVVHALERVIAKNSHYVNMMERLLEPERMIVFRVPWVDDRGEAHVNRGFRVQFNQTLGPCRGGLRFHPSMNLSIAKFLGFQQTLKCALSPYKLGGAAGGSDLDPKGKSDGEIMRFCQSYINELYRYLGPDKDLPSEEMGVGAREMGYMFGQYRRLASHVQGSFTGPRIIWSGASLRTEATGYGLLSGEDEVIGGVFGSWVFFAQLILADMNKELKGLRCGVSGSGKIAMHVLEKLLAFGAIPITVSDAKGYLVDEDGFDYMKIQFLRDIKAQNRSLRDYSKTYARSKYYDEVKPWTERCDVAFPCASQNEIDQSDAINLVNSGCRILVEGSNMPCTPEAVDVLRKANVLIAPAIAAGAGGVAAGELELINWSPEEFESKLQEAMKQTYQRALKAATDFGYQKESPEALLHGAAISAFLSIASGMSDQGCV</sequence>
<feature type="region of interest" description="Disordered" evidence="7">
    <location>
        <begin position="399"/>
        <end position="461"/>
    </location>
</feature>
<dbReference type="InterPro" id="IPR006095">
    <property type="entry name" value="Glu/Leu/Phe/Val/Trp_DH"/>
</dbReference>
<dbReference type="Pfam" id="PF02812">
    <property type="entry name" value="ELFV_dehydrog_N"/>
    <property type="match status" value="1"/>
</dbReference>
<evidence type="ECO:0000256" key="4">
    <source>
        <dbReference type="ARBA" id="ARBA00023002"/>
    </source>
</evidence>
<feature type="region of interest" description="Disordered" evidence="7">
    <location>
        <begin position="254"/>
        <end position="279"/>
    </location>
</feature>
<evidence type="ECO:0000313" key="9">
    <source>
        <dbReference type="EMBL" id="KAG5537842.1"/>
    </source>
</evidence>
<keyword evidence="3" id="KW-0689">Ribosomal protein</keyword>
<dbReference type="PANTHER" id="PTHR38372">
    <property type="entry name" value="DENTIN SIALOPHOSPHOPROTEIN-LIKE PROTEIN"/>
    <property type="match status" value="1"/>
</dbReference>
<comment type="caution">
    <text evidence="9">The sequence shown here is derived from an EMBL/GenBank/DDBJ whole genome shotgun (WGS) entry which is preliminary data.</text>
</comment>
<dbReference type="PRINTS" id="PR00082">
    <property type="entry name" value="GLFDHDRGNASE"/>
</dbReference>
<evidence type="ECO:0000256" key="3">
    <source>
        <dbReference type="ARBA" id="ARBA00022980"/>
    </source>
</evidence>
<protein>
    <recommendedName>
        <fullName evidence="8">OCEL domain-containing protein</fullName>
    </recommendedName>
</protein>
<dbReference type="PANTHER" id="PTHR38372:SF2">
    <property type="entry name" value="DENTIN SIALOPHOSPHOPROTEIN-LIKE PROTEIN"/>
    <property type="match status" value="1"/>
</dbReference>
<dbReference type="Gene3D" id="3.40.50.720">
    <property type="entry name" value="NAD(P)-binding Rossmann-like Domain"/>
    <property type="match status" value="1"/>
</dbReference>
<dbReference type="GO" id="GO:0005840">
    <property type="term" value="C:ribosome"/>
    <property type="evidence" value="ECO:0007669"/>
    <property type="project" value="UniProtKB-KW"/>
</dbReference>
<feature type="compositionally biased region" description="Low complexity" evidence="7">
    <location>
        <begin position="502"/>
        <end position="536"/>
    </location>
</feature>
<dbReference type="Pfam" id="PF00208">
    <property type="entry name" value="ELFV_dehydrog"/>
    <property type="match status" value="1"/>
</dbReference>
<dbReference type="SUPFAM" id="SSF53223">
    <property type="entry name" value="Aminoacid dehydrogenase-like, N-terminal domain"/>
    <property type="match status" value="1"/>
</dbReference>
<dbReference type="GO" id="GO:0016491">
    <property type="term" value="F:oxidoreductase activity"/>
    <property type="evidence" value="ECO:0007669"/>
    <property type="project" value="UniProtKB-KW"/>
</dbReference>
<dbReference type="PROSITE" id="PS51980">
    <property type="entry name" value="OCEL"/>
    <property type="match status" value="1"/>
</dbReference>
<dbReference type="InterPro" id="IPR006097">
    <property type="entry name" value="Glu/Leu/Phe/Val/Trp_DH_dimer"/>
</dbReference>
<feature type="region of interest" description="Disordered" evidence="7">
    <location>
        <begin position="1"/>
        <end position="72"/>
    </location>
</feature>
<dbReference type="GO" id="GO:0006520">
    <property type="term" value="P:amino acid metabolic process"/>
    <property type="evidence" value="ECO:0007669"/>
    <property type="project" value="InterPro"/>
</dbReference>
<dbReference type="PROSITE" id="PS00053">
    <property type="entry name" value="RIBOSOMAL_S8"/>
    <property type="match status" value="1"/>
</dbReference>
<dbReference type="GO" id="GO:0003735">
    <property type="term" value="F:structural constituent of ribosome"/>
    <property type="evidence" value="ECO:0007669"/>
    <property type="project" value="InterPro"/>
</dbReference>
<evidence type="ECO:0000256" key="1">
    <source>
        <dbReference type="ARBA" id="ARBA00006382"/>
    </source>
</evidence>
<dbReference type="InterPro" id="IPR000630">
    <property type="entry name" value="Ribosomal_uS8"/>
</dbReference>
<keyword evidence="4 6" id="KW-0560">Oxidoreductase</keyword>
<feature type="region of interest" description="Disordered" evidence="7">
    <location>
        <begin position="787"/>
        <end position="895"/>
    </location>
</feature>
<feature type="compositionally biased region" description="Basic and acidic residues" evidence="7">
    <location>
        <begin position="864"/>
        <end position="879"/>
    </location>
</feature>
<dbReference type="InterPro" id="IPR057456">
    <property type="entry name" value="Znf_C17orf113"/>
</dbReference>
<feature type="region of interest" description="Disordered" evidence="7">
    <location>
        <begin position="662"/>
        <end position="749"/>
    </location>
</feature>
<dbReference type="Gene3D" id="3.30.1370.30">
    <property type="match status" value="1"/>
</dbReference>
<dbReference type="InterPro" id="IPR047863">
    <property type="entry name" value="Ribosomal_uS8_CS"/>
</dbReference>
<dbReference type="InterPro" id="IPR046346">
    <property type="entry name" value="Aminoacid_DH-like_N_sf"/>
</dbReference>
<feature type="compositionally biased region" description="Polar residues" evidence="7">
    <location>
        <begin position="1060"/>
        <end position="1072"/>
    </location>
</feature>
<feature type="compositionally biased region" description="Polar residues" evidence="7">
    <location>
        <begin position="558"/>
        <end position="570"/>
    </location>
</feature>
<dbReference type="Gene3D" id="1.10.285.10">
    <property type="entry name" value="Glutamate Dehydrogenase, chain A, domain 3"/>
    <property type="match status" value="2"/>
</dbReference>
<dbReference type="SMART" id="SM00839">
    <property type="entry name" value="ELFV_dehydrog"/>
    <property type="match status" value="1"/>
</dbReference>
<keyword evidence="10" id="KW-1185">Reference proteome</keyword>
<organism evidence="9 10">
    <name type="scientific">Rhododendron griersonianum</name>
    <dbReference type="NCBI Taxonomy" id="479676"/>
    <lineage>
        <taxon>Eukaryota</taxon>
        <taxon>Viridiplantae</taxon>
        <taxon>Streptophyta</taxon>
        <taxon>Embryophyta</taxon>
        <taxon>Tracheophyta</taxon>
        <taxon>Spermatophyta</taxon>
        <taxon>Magnoliopsida</taxon>
        <taxon>eudicotyledons</taxon>
        <taxon>Gunneridae</taxon>
        <taxon>Pentapetalae</taxon>
        <taxon>asterids</taxon>
        <taxon>Ericales</taxon>
        <taxon>Ericaceae</taxon>
        <taxon>Ericoideae</taxon>
        <taxon>Rhodoreae</taxon>
        <taxon>Rhododendron</taxon>
    </lineage>
</organism>
<feature type="compositionally biased region" description="Low complexity" evidence="7">
    <location>
        <begin position="481"/>
        <end position="492"/>
    </location>
</feature>
<dbReference type="InterPro" id="IPR036291">
    <property type="entry name" value="NAD(P)-bd_dom_sf"/>
</dbReference>
<dbReference type="Pfam" id="PF07303">
    <property type="entry name" value="Occludin_ELL"/>
    <property type="match status" value="1"/>
</dbReference>
<dbReference type="FunFam" id="1.10.285.10:FF:000007">
    <property type="entry name" value="NADP-specific glutamate dehydrogenase"/>
    <property type="match status" value="1"/>
</dbReference>
<evidence type="ECO:0000313" key="10">
    <source>
        <dbReference type="Proteomes" id="UP000823749"/>
    </source>
</evidence>
<dbReference type="FunFam" id="3.40.50.720:FF:000030">
    <property type="entry name" value="Glutamate dehydrogenase"/>
    <property type="match status" value="1"/>
</dbReference>
<comment type="similarity">
    <text evidence="2">Belongs to the universal ribosomal protein uS8 family.</text>
</comment>
<feature type="compositionally biased region" description="Polar residues" evidence="7">
    <location>
        <begin position="941"/>
        <end position="953"/>
    </location>
</feature>
<dbReference type="Pfam" id="PF00410">
    <property type="entry name" value="Ribosomal_S8"/>
    <property type="match status" value="1"/>
</dbReference>
<dbReference type="InterPro" id="IPR035987">
    <property type="entry name" value="Ribosomal_uS8_sf"/>
</dbReference>
<evidence type="ECO:0000256" key="2">
    <source>
        <dbReference type="ARBA" id="ARBA00006471"/>
    </source>
</evidence>
<name>A0AAV6JDC3_9ERIC</name>
<dbReference type="Pfam" id="PF25431">
    <property type="entry name" value="zf-C17orf113"/>
    <property type="match status" value="1"/>
</dbReference>
<feature type="compositionally biased region" description="Low complexity" evidence="7">
    <location>
        <begin position="50"/>
        <end position="68"/>
    </location>
</feature>
<evidence type="ECO:0000256" key="6">
    <source>
        <dbReference type="RuleBase" id="RU004417"/>
    </source>
</evidence>
<dbReference type="SUPFAM" id="SSF56047">
    <property type="entry name" value="Ribosomal protein S8"/>
    <property type="match status" value="1"/>
</dbReference>
<keyword evidence="5" id="KW-0687">Ribonucleoprotein</keyword>
<feature type="region of interest" description="Disordered" evidence="7">
    <location>
        <begin position="304"/>
        <end position="339"/>
    </location>
</feature>
<feature type="region of interest" description="Disordered" evidence="7">
    <location>
        <begin position="917"/>
        <end position="1122"/>
    </location>
</feature>
<feature type="compositionally biased region" description="Basic and acidic residues" evidence="7">
    <location>
        <begin position="836"/>
        <end position="855"/>
    </location>
</feature>
<evidence type="ECO:0000259" key="8">
    <source>
        <dbReference type="PROSITE" id="PS51980"/>
    </source>
</evidence>
<feature type="compositionally biased region" description="Basic and acidic residues" evidence="7">
    <location>
        <begin position="683"/>
        <end position="696"/>
    </location>
</feature>
<reference evidence="9" key="1">
    <citation type="submission" date="2020-08" db="EMBL/GenBank/DDBJ databases">
        <title>Plant Genome Project.</title>
        <authorList>
            <person name="Zhang R.-G."/>
        </authorList>
    </citation>
    <scope>NUCLEOTIDE SEQUENCE</scope>
    <source>
        <strain evidence="9">WSP0</strain>
        <tissue evidence="9">Leaf</tissue>
    </source>
</reference>
<evidence type="ECO:0000256" key="5">
    <source>
        <dbReference type="ARBA" id="ARBA00023274"/>
    </source>
</evidence>
<feature type="compositionally biased region" description="Gly residues" evidence="7">
    <location>
        <begin position="9"/>
        <end position="22"/>
    </location>
</feature>
<feature type="region of interest" description="Disordered" evidence="7">
    <location>
        <begin position="473"/>
        <end position="597"/>
    </location>
</feature>
<dbReference type="InterPro" id="IPR006096">
    <property type="entry name" value="Glu/Leu/Phe/Val/Trp_DH_C"/>
</dbReference>
<feature type="compositionally biased region" description="Acidic residues" evidence="7">
    <location>
        <begin position="541"/>
        <end position="552"/>
    </location>
</feature>
<proteinExistence type="inferred from homology"/>
<comment type="similarity">
    <text evidence="1 6">Belongs to the Glu/Leu/Phe/Val dehydrogenases family.</text>
</comment>
<dbReference type="InterPro" id="IPR010844">
    <property type="entry name" value="Occludin_ELL"/>
</dbReference>
<feature type="region of interest" description="Disordered" evidence="7">
    <location>
        <begin position="1332"/>
        <end position="1361"/>
    </location>
</feature>
<dbReference type="EMBL" id="JACTNZ010000008">
    <property type="protein sequence ID" value="KAG5537842.1"/>
    <property type="molecule type" value="Genomic_DNA"/>
</dbReference>
<feature type="compositionally biased region" description="Basic and acidic residues" evidence="7">
    <location>
        <begin position="662"/>
        <end position="675"/>
    </location>
</feature>
<dbReference type="GO" id="GO:0006412">
    <property type="term" value="P:translation"/>
    <property type="evidence" value="ECO:0007669"/>
    <property type="project" value="InterPro"/>
</dbReference>
<dbReference type="Gene3D" id="3.30.1490.10">
    <property type="match status" value="1"/>
</dbReference>
<feature type="compositionally biased region" description="Basic and acidic residues" evidence="7">
    <location>
        <begin position="808"/>
        <end position="829"/>
    </location>
</feature>
<feature type="domain" description="OCEL" evidence="8">
    <location>
        <begin position="1128"/>
        <end position="1236"/>
    </location>
</feature>